<evidence type="ECO:0000256" key="1">
    <source>
        <dbReference type="SAM" id="Coils"/>
    </source>
</evidence>
<proteinExistence type="predicted"/>
<dbReference type="GeneID" id="921710"/>
<feature type="region of interest" description="Disordered" evidence="2">
    <location>
        <begin position="1"/>
        <end position="35"/>
    </location>
</feature>
<dbReference type="RefSeq" id="NP_203464.1">
    <property type="nucleotide sequence ID" value="NC_003085.1"/>
</dbReference>
<keyword evidence="1" id="KW-0175">Coiled coil</keyword>
<accession>Q94MR9</accession>
<organism evidence="3 4">
    <name type="scientific">Myxococcus phage Mx8</name>
    <dbReference type="NCBI Taxonomy" id="49964"/>
    <lineage>
        <taxon>Viruses</taxon>
        <taxon>Duplodnaviria</taxon>
        <taxon>Heunggongvirae</taxon>
        <taxon>Uroviricota</taxon>
        <taxon>Caudoviricetes</taxon>
        <taxon>Myxoctovirus</taxon>
        <taxon>Myxoctovirus Mx8</taxon>
    </lineage>
</organism>
<protein>
    <submittedName>
        <fullName evidence="3">p50</fullName>
    </submittedName>
</protein>
<keyword evidence="4" id="KW-1185">Reference proteome</keyword>
<evidence type="ECO:0000256" key="2">
    <source>
        <dbReference type="SAM" id="MobiDB-lite"/>
    </source>
</evidence>
<sequence>MVGRRSSSPRENPMRGLADESLMQMAEAAHSGQKQAGADRLFVQFGMHAKRDEEETTKAGRPVFKDVEYIRIVVPGDRNNDIFRPATDEDRGLYRRQYEAFLAGKSDVQVGTPLKEWPAITRAEVENLAYFKIVTVEQLAAVPDALLQKIGPVRALVEKAKDCVKRAEGNAPSEQLRAELDTKNNELATLRQQLKEQGERIEQLSRKAR</sequence>
<reference evidence="3 4" key="1">
    <citation type="submission" date="2001-06" db="EMBL/GenBank/DDBJ databases">
        <title>Genome organization of temperate Myxococcus phage Mx8.</title>
        <authorList>
            <person name="Youderian P."/>
            <person name="Walthers D."/>
            <person name="Salmi D."/>
            <person name="Magrini V."/>
            <person name="Hartzell P.L."/>
        </authorList>
    </citation>
    <scope>NUCLEOTIDE SEQUENCE [LARGE SCALE GENOMIC DNA]</scope>
</reference>
<dbReference type="EMBL" id="AF396866">
    <property type="protein sequence ID" value="AAK94385.1"/>
    <property type="molecule type" value="Genomic_DNA"/>
</dbReference>
<evidence type="ECO:0000313" key="3">
    <source>
        <dbReference type="EMBL" id="AAK94385.1"/>
    </source>
</evidence>
<dbReference type="Proteomes" id="UP000002093">
    <property type="component" value="Segment"/>
</dbReference>
<feature type="compositionally biased region" description="Polar residues" evidence="2">
    <location>
        <begin position="1"/>
        <end position="10"/>
    </location>
</feature>
<name>Q94MR9_9CAUD</name>
<feature type="coiled-coil region" evidence="1">
    <location>
        <begin position="173"/>
        <end position="207"/>
    </location>
</feature>
<evidence type="ECO:0000313" key="4">
    <source>
        <dbReference type="Proteomes" id="UP000002093"/>
    </source>
</evidence>
<dbReference type="KEGG" id="vg:921710"/>